<feature type="domain" description="Flagellin C-terminal" evidence="3">
    <location>
        <begin position="217"/>
        <end position="300"/>
    </location>
</feature>
<keyword evidence="1" id="KW-0975">Bacterial flagellum</keyword>
<dbReference type="InterPro" id="IPR042187">
    <property type="entry name" value="Flagellin_C_sub2"/>
</dbReference>
<evidence type="ECO:0000256" key="1">
    <source>
        <dbReference type="ARBA" id="ARBA00023143"/>
    </source>
</evidence>
<proteinExistence type="predicted"/>
<dbReference type="Pfam" id="PF00669">
    <property type="entry name" value="Flagellin_N"/>
    <property type="match status" value="1"/>
</dbReference>
<gene>
    <name evidence="4" type="ORF">MNBD_GAMMA14-1347</name>
</gene>
<dbReference type="NCBIfam" id="TIGR02550">
    <property type="entry name" value="flagell_flgL"/>
    <property type="match status" value="1"/>
</dbReference>
<dbReference type="GO" id="GO:0071973">
    <property type="term" value="P:bacterial-type flagellum-dependent cell motility"/>
    <property type="evidence" value="ECO:0007669"/>
    <property type="project" value="InterPro"/>
</dbReference>
<dbReference type="InterPro" id="IPR001492">
    <property type="entry name" value="Flagellin"/>
</dbReference>
<name>A0A3B0Z8Z1_9ZZZZ</name>
<dbReference type="GO" id="GO:0009424">
    <property type="term" value="C:bacterial-type flagellum hook"/>
    <property type="evidence" value="ECO:0007669"/>
    <property type="project" value="InterPro"/>
</dbReference>
<evidence type="ECO:0000259" key="2">
    <source>
        <dbReference type="Pfam" id="PF00669"/>
    </source>
</evidence>
<dbReference type="EMBL" id="UOFM01000486">
    <property type="protein sequence ID" value="VAW82729.1"/>
    <property type="molecule type" value="Genomic_DNA"/>
</dbReference>
<dbReference type="Gene3D" id="6.10.10.10">
    <property type="entry name" value="Flagellar export chaperone, C-terminal domain"/>
    <property type="match status" value="1"/>
</dbReference>
<organism evidence="4">
    <name type="scientific">hydrothermal vent metagenome</name>
    <dbReference type="NCBI Taxonomy" id="652676"/>
    <lineage>
        <taxon>unclassified sequences</taxon>
        <taxon>metagenomes</taxon>
        <taxon>ecological metagenomes</taxon>
    </lineage>
</organism>
<evidence type="ECO:0000313" key="4">
    <source>
        <dbReference type="EMBL" id="VAW82729.1"/>
    </source>
</evidence>
<sequence>MRIGTMSMFRQGVDAILARQTDLFRTQEQLSSGKRINSVSDDPASAAQLVGLSDSLDVTRQYQRNIDFIRSRLELEDTSLAAIGDALQRARELTVQGLNDTNSPEGRAGMAQEIRQILGAVVGLANSKDAAGEFLFAGFQGQTAPFTGDGAGNFSYAGDQGQRLIQVGAARQIADSDSGLDVFMKIPAVGGGFEDVFTTLYNLATDLEADAPNSTSLDQLDNAMNNLLGTRSTVGARLNAIDREETSNVALIEQLENTRSIIEDLDYAEAASRLNQQSITLQAAQQAFIKVQNLNLFNFL</sequence>
<reference evidence="4" key="1">
    <citation type="submission" date="2018-06" db="EMBL/GenBank/DDBJ databases">
        <authorList>
            <person name="Zhirakovskaya E."/>
        </authorList>
    </citation>
    <scope>NUCLEOTIDE SEQUENCE</scope>
</reference>
<dbReference type="InterPro" id="IPR046358">
    <property type="entry name" value="Flagellin_C"/>
</dbReference>
<keyword evidence="4" id="KW-0969">Cilium</keyword>
<dbReference type="AlphaFoldDB" id="A0A3B0Z8Z1"/>
<dbReference type="Pfam" id="PF00700">
    <property type="entry name" value="Flagellin_C"/>
    <property type="match status" value="1"/>
</dbReference>
<dbReference type="PANTHER" id="PTHR42792:SF1">
    <property type="entry name" value="FLAGELLAR HOOK-ASSOCIATED PROTEIN 3"/>
    <property type="match status" value="1"/>
</dbReference>
<dbReference type="Gene3D" id="1.20.1330.10">
    <property type="entry name" value="f41 fragment of flagellin, N-terminal domain"/>
    <property type="match status" value="1"/>
</dbReference>
<dbReference type="InterPro" id="IPR001029">
    <property type="entry name" value="Flagellin_N"/>
</dbReference>
<dbReference type="InterPro" id="IPR013384">
    <property type="entry name" value="Flagell_FlgL"/>
</dbReference>
<keyword evidence="4" id="KW-0282">Flagellum</keyword>
<evidence type="ECO:0000259" key="3">
    <source>
        <dbReference type="Pfam" id="PF00700"/>
    </source>
</evidence>
<dbReference type="SUPFAM" id="SSF64518">
    <property type="entry name" value="Phase 1 flagellin"/>
    <property type="match status" value="1"/>
</dbReference>
<protein>
    <submittedName>
        <fullName evidence="4">Flagellar hook-associated protein FlgL</fullName>
    </submittedName>
</protein>
<dbReference type="PANTHER" id="PTHR42792">
    <property type="entry name" value="FLAGELLIN"/>
    <property type="match status" value="1"/>
</dbReference>
<accession>A0A3B0Z8Z1</accession>
<dbReference type="GO" id="GO:0005198">
    <property type="term" value="F:structural molecule activity"/>
    <property type="evidence" value="ECO:0007669"/>
    <property type="project" value="InterPro"/>
</dbReference>
<feature type="domain" description="Flagellin N-terminal" evidence="2">
    <location>
        <begin position="18"/>
        <end position="139"/>
    </location>
</feature>
<keyword evidence="4" id="KW-0966">Cell projection</keyword>